<feature type="transmembrane region" description="Helical" evidence="1">
    <location>
        <begin position="234"/>
        <end position="257"/>
    </location>
</feature>
<dbReference type="Proteomes" id="UP001549184">
    <property type="component" value="Unassembled WGS sequence"/>
</dbReference>
<dbReference type="RefSeq" id="WP_354013947.1">
    <property type="nucleotide sequence ID" value="NZ_JBEPMU010000003.1"/>
</dbReference>
<keyword evidence="1" id="KW-0472">Membrane</keyword>
<feature type="transmembrane region" description="Helical" evidence="1">
    <location>
        <begin position="330"/>
        <end position="350"/>
    </location>
</feature>
<dbReference type="Pfam" id="PF01757">
    <property type="entry name" value="Acyl_transf_3"/>
    <property type="match status" value="1"/>
</dbReference>
<keyword evidence="1" id="KW-0812">Transmembrane</keyword>
<feature type="transmembrane region" description="Helical" evidence="1">
    <location>
        <begin position="366"/>
        <end position="386"/>
    </location>
</feature>
<feature type="transmembrane region" description="Helical" evidence="1">
    <location>
        <begin position="80"/>
        <end position="100"/>
    </location>
</feature>
<keyword evidence="1" id="KW-1133">Transmembrane helix</keyword>
<proteinExistence type="predicted"/>
<dbReference type="InterPro" id="IPR050879">
    <property type="entry name" value="Acyltransferase_3"/>
</dbReference>
<feature type="transmembrane region" description="Helical" evidence="1">
    <location>
        <begin position="269"/>
        <end position="295"/>
    </location>
</feature>
<feature type="transmembrane region" description="Helical" evidence="1">
    <location>
        <begin position="139"/>
        <end position="163"/>
    </location>
</feature>
<organism evidence="4 5">
    <name type="scientific">Dyella japonica</name>
    <dbReference type="NCBI Taxonomy" id="231455"/>
    <lineage>
        <taxon>Bacteria</taxon>
        <taxon>Pseudomonadati</taxon>
        <taxon>Pseudomonadota</taxon>
        <taxon>Gammaproteobacteria</taxon>
        <taxon>Lysobacterales</taxon>
        <taxon>Rhodanobacteraceae</taxon>
        <taxon>Dyella</taxon>
    </lineage>
</organism>
<feature type="domain" description="SGNH" evidence="3">
    <location>
        <begin position="424"/>
        <end position="646"/>
    </location>
</feature>
<dbReference type="Pfam" id="PF19040">
    <property type="entry name" value="SGNH"/>
    <property type="match status" value="1"/>
</dbReference>
<feature type="transmembrane region" description="Helical" evidence="1">
    <location>
        <begin position="307"/>
        <end position="324"/>
    </location>
</feature>
<accession>A0ABV2JUN4</accession>
<gene>
    <name evidence="4" type="ORF">ABIC75_002276</name>
</gene>
<feature type="transmembrane region" description="Helical" evidence="1">
    <location>
        <begin position="12"/>
        <end position="32"/>
    </location>
</feature>
<sequence>MKRGDYQLGYRGDIEGLRALAIALVVGAHAGIPWLAGGFVGVDVFFVLSGFLITGLLLRELENTGSIAFGDFYLRRLRRLMPALILMIVVTSLVAAVVLAPGEQLQQPSAAAMAALWASNIYYALVQMDYFAPGTDSNLFLHTWSLGVEEQFYLVWPLLLLALGRARDGKRTGQLRWVMVALVVSGLIASWLLTPRFPQWAFYMMPVRAWEFAAGALIWLGLRGNVQGLFGPRAARGVVQAAGWVGFLLVATAALTYGANTPYPGWRAAIPVVGAVLMVWAGSHGDGIGLSRLLALRPMQMLGRVSYAWYLWHWPALLLGYAIAGSHDPMVRLASVTVALGLAAASYRWVEYPVRHQSWWLDRPRMALMGCLAIMVLVNLLTMAWFNTTLVRFSSPEMQRYAAARSDTPAIYRKGCDDFYYSSAVKPCYFGPSSAPHTAVLMGDSIAGQWFPAVAEVFGKSDWRLVVLTKSSCPMVDESFFYARIGREYTECSEWRRNALAQLSELHPDMVLLSTVATDGFSQAQWVEGTSRVLGSIDHSASRILILRGTPRLPFDGLDCLAAHQGRPKWLGARQSCDAPSSDPHDELVLQWLQQASSRFTNVQIIDMNDRICPQGRCAAEMGGVIVFRDSQHMTASFAKSLAPELGRRIGDLQTGTSHASLAGARP</sequence>
<feature type="transmembrane region" description="Helical" evidence="1">
    <location>
        <begin position="200"/>
        <end position="222"/>
    </location>
</feature>
<feature type="transmembrane region" description="Helical" evidence="1">
    <location>
        <begin position="175"/>
        <end position="194"/>
    </location>
</feature>
<dbReference type="InterPro" id="IPR002656">
    <property type="entry name" value="Acyl_transf_3_dom"/>
</dbReference>
<reference evidence="4 5" key="1">
    <citation type="submission" date="2024-06" db="EMBL/GenBank/DDBJ databases">
        <title>Sorghum-associated microbial communities from plants grown in Nebraska, USA.</title>
        <authorList>
            <person name="Schachtman D."/>
        </authorList>
    </citation>
    <scope>NUCLEOTIDE SEQUENCE [LARGE SCALE GENOMIC DNA]</scope>
    <source>
        <strain evidence="4 5">1073</strain>
    </source>
</reference>
<evidence type="ECO:0000259" key="2">
    <source>
        <dbReference type="Pfam" id="PF01757"/>
    </source>
</evidence>
<dbReference type="EMBL" id="JBEPMU010000003">
    <property type="protein sequence ID" value="MET3652544.1"/>
    <property type="molecule type" value="Genomic_DNA"/>
</dbReference>
<evidence type="ECO:0000313" key="4">
    <source>
        <dbReference type="EMBL" id="MET3652544.1"/>
    </source>
</evidence>
<evidence type="ECO:0000256" key="1">
    <source>
        <dbReference type="SAM" id="Phobius"/>
    </source>
</evidence>
<protein>
    <submittedName>
        <fullName evidence="4">Peptidoglycan/LPS O-acetylase OafA/YrhL</fullName>
    </submittedName>
</protein>
<evidence type="ECO:0000259" key="3">
    <source>
        <dbReference type="Pfam" id="PF19040"/>
    </source>
</evidence>
<dbReference type="InterPro" id="IPR043968">
    <property type="entry name" value="SGNH"/>
</dbReference>
<evidence type="ECO:0000313" key="5">
    <source>
        <dbReference type="Proteomes" id="UP001549184"/>
    </source>
</evidence>
<dbReference type="PANTHER" id="PTHR23028">
    <property type="entry name" value="ACETYLTRANSFERASE"/>
    <property type="match status" value="1"/>
</dbReference>
<dbReference type="PANTHER" id="PTHR23028:SF53">
    <property type="entry name" value="ACYL_TRANSF_3 DOMAIN-CONTAINING PROTEIN"/>
    <property type="match status" value="1"/>
</dbReference>
<feature type="domain" description="Acyltransferase 3" evidence="2">
    <location>
        <begin position="13"/>
        <end position="345"/>
    </location>
</feature>
<keyword evidence="5" id="KW-1185">Reference proteome</keyword>
<name>A0ABV2JUN4_9GAMM</name>
<comment type="caution">
    <text evidence="4">The sequence shown here is derived from an EMBL/GenBank/DDBJ whole genome shotgun (WGS) entry which is preliminary data.</text>
</comment>